<dbReference type="SUPFAM" id="SSF55383">
    <property type="entry name" value="Copper amine oxidase, domain N"/>
    <property type="match status" value="2"/>
</dbReference>
<feature type="domain" description="Copper amine oxidase-like N-terminal" evidence="2">
    <location>
        <begin position="39"/>
        <end position="153"/>
    </location>
</feature>
<evidence type="ECO:0000313" key="3">
    <source>
        <dbReference type="EMBL" id="SHJ29200.1"/>
    </source>
</evidence>
<evidence type="ECO:0000256" key="1">
    <source>
        <dbReference type="SAM" id="SignalP"/>
    </source>
</evidence>
<evidence type="ECO:0000259" key="2">
    <source>
        <dbReference type="Pfam" id="PF07833"/>
    </source>
</evidence>
<dbReference type="Gene3D" id="3.30.457.10">
    <property type="entry name" value="Copper amine oxidase-like, N-terminal domain"/>
    <property type="match status" value="1"/>
</dbReference>
<name>A0A1M6I4A5_9FIRM</name>
<dbReference type="PROSITE" id="PS51257">
    <property type="entry name" value="PROKAR_LIPOPROTEIN"/>
    <property type="match status" value="1"/>
</dbReference>
<keyword evidence="1" id="KW-0732">Signal</keyword>
<dbReference type="AlphaFoldDB" id="A0A1M6I4A5"/>
<accession>A0A1M6I4A5</accession>
<organism evidence="3 4">
    <name type="scientific">Dethiosulfatibacter aminovorans DSM 17477</name>
    <dbReference type="NCBI Taxonomy" id="1121476"/>
    <lineage>
        <taxon>Bacteria</taxon>
        <taxon>Bacillati</taxon>
        <taxon>Bacillota</taxon>
        <taxon>Tissierellia</taxon>
        <taxon>Dethiosulfatibacter</taxon>
    </lineage>
</organism>
<reference evidence="3 4" key="1">
    <citation type="submission" date="2016-11" db="EMBL/GenBank/DDBJ databases">
        <authorList>
            <person name="Jaros S."/>
            <person name="Januszkiewicz K."/>
            <person name="Wedrychowicz H."/>
        </authorList>
    </citation>
    <scope>NUCLEOTIDE SEQUENCE [LARGE SCALE GENOMIC DNA]</scope>
    <source>
        <strain evidence="3 4">DSM 17477</strain>
    </source>
</reference>
<dbReference type="STRING" id="1121476.SAMN02745751_02210"/>
<feature type="chain" id="PRO_5013223372" evidence="1">
    <location>
        <begin position="25"/>
        <end position="404"/>
    </location>
</feature>
<sequence>MRKLFIFVATLLLALGCLNITSFADDGLIIVESSDLKIVINGEKSDYTDTPLLVNNRTMLPLREVLVNLGVQNDDEHIIWNGEDQSVTIVAEDTTVVLFIGSTTAYVNEEEVVLDVAPILYEKNWRSYIPARFVSEALGKKVAWDGIYRTVLISSNESFNEVYDILLKSGEAMADIKKMKFIMDLDMDMSSSTENAAVTMDFDGEMDLPNDKSHLNMTMDMTTTGTEMSFPISMAMEYYEENDIAYANVNMFGMDTGWTKSDVEDETVYVEADMFGSFGANEVMASGLVVAESDDEGTIVLQGSAIMQALINQSIISSMTETEEGATMAVDDFLLEMGIDKTTYEVKYFNFDMTAALTDTDGTTLTMEMSESMTLSDLNGDFEIVIPQEVIDEAEAAAEAEQPQ</sequence>
<dbReference type="InterPro" id="IPR012854">
    <property type="entry name" value="Cu_amine_oxidase-like_N"/>
</dbReference>
<proteinExistence type="predicted"/>
<dbReference type="EMBL" id="FQZL01000015">
    <property type="protein sequence ID" value="SHJ29200.1"/>
    <property type="molecule type" value="Genomic_DNA"/>
</dbReference>
<dbReference type="Pfam" id="PF20316">
    <property type="entry name" value="DUF6612"/>
    <property type="match status" value="1"/>
</dbReference>
<dbReference type="InterPro" id="IPR046720">
    <property type="entry name" value="DUF6612"/>
</dbReference>
<dbReference type="Pfam" id="PF07833">
    <property type="entry name" value="Cu_amine_oxidN1"/>
    <property type="match status" value="1"/>
</dbReference>
<evidence type="ECO:0000313" key="4">
    <source>
        <dbReference type="Proteomes" id="UP000184052"/>
    </source>
</evidence>
<gene>
    <name evidence="3" type="ORF">SAMN02745751_02210</name>
</gene>
<dbReference type="Proteomes" id="UP000184052">
    <property type="component" value="Unassembled WGS sequence"/>
</dbReference>
<dbReference type="InterPro" id="IPR036582">
    <property type="entry name" value="Mao_N_sf"/>
</dbReference>
<dbReference type="RefSeq" id="WP_073049640.1">
    <property type="nucleotide sequence ID" value="NZ_FQZL01000015.1"/>
</dbReference>
<keyword evidence="4" id="KW-1185">Reference proteome</keyword>
<protein>
    <submittedName>
        <fullName evidence="3">Copper amine oxidase N-terminal domain-containing protein</fullName>
    </submittedName>
</protein>
<feature type="signal peptide" evidence="1">
    <location>
        <begin position="1"/>
        <end position="24"/>
    </location>
</feature>